<evidence type="ECO:0000313" key="1">
    <source>
        <dbReference type="EMBL" id="KAG5597843.1"/>
    </source>
</evidence>
<accession>A0A9J5YAV2</accession>
<dbReference type="EMBL" id="JACXVP010000007">
    <property type="protein sequence ID" value="KAG5597843.1"/>
    <property type="molecule type" value="Genomic_DNA"/>
</dbReference>
<reference evidence="1 2" key="1">
    <citation type="submission" date="2020-09" db="EMBL/GenBank/DDBJ databases">
        <title>De no assembly of potato wild relative species, Solanum commersonii.</title>
        <authorList>
            <person name="Cho K."/>
        </authorList>
    </citation>
    <scope>NUCLEOTIDE SEQUENCE [LARGE SCALE GENOMIC DNA]</scope>
    <source>
        <strain evidence="1">LZ3.2</strain>
        <tissue evidence="1">Leaf</tissue>
    </source>
</reference>
<sequence length="229" mass="26893">MRDILAITNEFNESLQKKEQDIANVILLVKVVKKQLQDLRNEEWDSLVENVSAFCVKYDILIPNFDEFYVNFGRFRCKVVEYTISHHYRVEVFFKIIDWQLQELNDRFNEVRTDLLIGVACLNPVDSFSSFDIKNILRMAKLYPDDFGENVMVTLRNQLETYIVDVRDVDKRFSNLKGLGDLSEMLVKVKKHLNYPFVFCLRKFVLLLSVATATVERAFSAMKLIKTEL</sequence>
<dbReference type="PANTHER" id="PTHR11697:SF230">
    <property type="entry name" value="ZINC FINGER, MYM DOMAIN CONTAINING 1"/>
    <property type="match status" value="1"/>
</dbReference>
<name>A0A9J5YAV2_SOLCO</name>
<gene>
    <name evidence="1" type="ORF">H5410_039075</name>
</gene>
<dbReference type="AlphaFoldDB" id="A0A9J5YAV2"/>
<organism evidence="1 2">
    <name type="scientific">Solanum commersonii</name>
    <name type="common">Commerson's wild potato</name>
    <name type="synonym">Commerson's nightshade</name>
    <dbReference type="NCBI Taxonomy" id="4109"/>
    <lineage>
        <taxon>Eukaryota</taxon>
        <taxon>Viridiplantae</taxon>
        <taxon>Streptophyta</taxon>
        <taxon>Embryophyta</taxon>
        <taxon>Tracheophyta</taxon>
        <taxon>Spermatophyta</taxon>
        <taxon>Magnoliopsida</taxon>
        <taxon>eudicotyledons</taxon>
        <taxon>Gunneridae</taxon>
        <taxon>Pentapetalae</taxon>
        <taxon>asterids</taxon>
        <taxon>lamiids</taxon>
        <taxon>Solanales</taxon>
        <taxon>Solanaceae</taxon>
        <taxon>Solanoideae</taxon>
        <taxon>Solaneae</taxon>
        <taxon>Solanum</taxon>
    </lineage>
</organism>
<protein>
    <recommendedName>
        <fullName evidence="3">HAT C-terminal dimerisation domain-containing protein</fullName>
    </recommendedName>
</protein>
<dbReference type="InterPro" id="IPR055298">
    <property type="entry name" value="AtLOH3-like"/>
</dbReference>
<proteinExistence type="predicted"/>
<dbReference type="OrthoDB" id="6778351at2759"/>
<evidence type="ECO:0000313" key="2">
    <source>
        <dbReference type="Proteomes" id="UP000824120"/>
    </source>
</evidence>
<evidence type="ECO:0008006" key="3">
    <source>
        <dbReference type="Google" id="ProtNLM"/>
    </source>
</evidence>
<dbReference type="Proteomes" id="UP000824120">
    <property type="component" value="Chromosome 7"/>
</dbReference>
<comment type="caution">
    <text evidence="1">The sequence shown here is derived from an EMBL/GenBank/DDBJ whole genome shotgun (WGS) entry which is preliminary data.</text>
</comment>
<dbReference type="PANTHER" id="PTHR11697">
    <property type="entry name" value="GENERAL TRANSCRIPTION FACTOR 2-RELATED ZINC FINGER PROTEIN"/>
    <property type="match status" value="1"/>
</dbReference>
<keyword evidence="2" id="KW-1185">Reference proteome</keyword>